<dbReference type="EMBL" id="JAPYYP010000003">
    <property type="protein sequence ID" value="MDA5107519.1"/>
    <property type="molecule type" value="Genomic_DNA"/>
</dbReference>
<dbReference type="GO" id="GO:0016874">
    <property type="term" value="F:ligase activity"/>
    <property type="evidence" value="ECO:0007669"/>
    <property type="project" value="UniProtKB-KW"/>
</dbReference>
<organism evidence="2 3">
    <name type="scientific">Brevibacillus thermoruber</name>
    <dbReference type="NCBI Taxonomy" id="33942"/>
    <lineage>
        <taxon>Bacteria</taxon>
        <taxon>Bacillati</taxon>
        <taxon>Bacillota</taxon>
        <taxon>Bacilli</taxon>
        <taxon>Bacillales</taxon>
        <taxon>Paenibacillaceae</taxon>
        <taxon>Brevibacillus</taxon>
    </lineage>
</organism>
<sequence>MNPMPVIRMLNTAASIQCGDVLVPFSIDEAYARLAARETEPVPPLVHLWRHRRAMVLGARDAKLPNAALAVRLLRERGCQTAVRHSGGAAVPLDGGVVNLSLVMPAPAHDLTPEPHFERMAALIREALGTTGKRVQTGEVEGAYCPGSYDLSIDGFKFCGIAQRRLTRAVVVQAFVLTEGSGRTYGEAARDFYRMAGEGAPAGAFPRVVPERMASLSELGMSGGAGAFAGRVRDVLAGLGTVEEMNACPASLEADAKRSFAALRARNGSVGLT</sequence>
<evidence type="ECO:0000313" key="3">
    <source>
        <dbReference type="Proteomes" id="UP001151071"/>
    </source>
</evidence>
<keyword evidence="3" id="KW-1185">Reference proteome</keyword>
<evidence type="ECO:0000259" key="1">
    <source>
        <dbReference type="PROSITE" id="PS51733"/>
    </source>
</evidence>
<dbReference type="Gene3D" id="3.30.930.10">
    <property type="entry name" value="Bira Bifunctional Protein, Domain 2"/>
    <property type="match status" value="1"/>
</dbReference>
<dbReference type="GO" id="GO:0140096">
    <property type="term" value="F:catalytic activity, acting on a protein"/>
    <property type="evidence" value="ECO:0007669"/>
    <property type="project" value="UniProtKB-ARBA"/>
</dbReference>
<dbReference type="PANTHER" id="PTHR43679">
    <property type="entry name" value="OCTANOYLTRANSFERASE LIPM-RELATED"/>
    <property type="match status" value="1"/>
</dbReference>
<reference evidence="2" key="1">
    <citation type="submission" date="2022-12" db="EMBL/GenBank/DDBJ databases">
        <title>Draft genome sequence of the thermophilic strain Brevibacillus thermoruber HT42, isolated from Los Humeros, Puebla, Mexico, with biotechnological potential.</title>
        <authorList>
            <person name="Lara Sanchez J."/>
            <person name="Solis Palacios R."/>
            <person name="Bustos Baena A.S."/>
            <person name="Ruz Baez A.E."/>
            <person name="Espinosa Luna G."/>
            <person name="Oliart Ros R.M."/>
        </authorList>
    </citation>
    <scope>NUCLEOTIDE SEQUENCE</scope>
    <source>
        <strain evidence="2">HT42</strain>
    </source>
</reference>
<dbReference type="InterPro" id="IPR004143">
    <property type="entry name" value="BPL_LPL_catalytic"/>
</dbReference>
<dbReference type="InterPro" id="IPR045864">
    <property type="entry name" value="aa-tRNA-synth_II/BPL/LPL"/>
</dbReference>
<dbReference type="InterPro" id="IPR050664">
    <property type="entry name" value="Octanoyltrans_LipM/LipL"/>
</dbReference>
<dbReference type="GO" id="GO:0016740">
    <property type="term" value="F:transferase activity"/>
    <property type="evidence" value="ECO:0007669"/>
    <property type="project" value="UniProtKB-ARBA"/>
</dbReference>
<dbReference type="RefSeq" id="WP_271139536.1">
    <property type="nucleotide sequence ID" value="NZ_JAPYYP010000003.1"/>
</dbReference>
<comment type="caution">
    <text evidence="2">The sequence shown here is derived from an EMBL/GenBank/DDBJ whole genome shotgun (WGS) entry which is preliminary data.</text>
</comment>
<dbReference type="Proteomes" id="UP001151071">
    <property type="component" value="Unassembled WGS sequence"/>
</dbReference>
<protein>
    <submittedName>
        <fullName evidence="2">Biotin--protein ligase</fullName>
    </submittedName>
</protein>
<gene>
    <name evidence="2" type="ORF">O3V59_04035</name>
</gene>
<dbReference type="GO" id="GO:0009249">
    <property type="term" value="P:protein lipoylation"/>
    <property type="evidence" value="ECO:0007669"/>
    <property type="project" value="UniProtKB-ARBA"/>
</dbReference>
<keyword evidence="2" id="KW-0436">Ligase</keyword>
<dbReference type="AlphaFoldDB" id="A0A9X3TN20"/>
<proteinExistence type="predicted"/>
<dbReference type="SUPFAM" id="SSF55681">
    <property type="entry name" value="Class II aaRS and biotin synthetases"/>
    <property type="match status" value="1"/>
</dbReference>
<dbReference type="Pfam" id="PF21948">
    <property type="entry name" value="LplA-B_cat"/>
    <property type="match status" value="1"/>
</dbReference>
<dbReference type="PANTHER" id="PTHR43679:SF2">
    <property type="entry name" value="OCTANOYL-[GCVH]:PROTEIN N-OCTANOYLTRANSFERASE"/>
    <property type="match status" value="1"/>
</dbReference>
<evidence type="ECO:0000313" key="2">
    <source>
        <dbReference type="EMBL" id="MDA5107519.1"/>
    </source>
</evidence>
<accession>A0A9X3TN20</accession>
<dbReference type="PROSITE" id="PS51733">
    <property type="entry name" value="BPL_LPL_CATALYTIC"/>
    <property type="match status" value="1"/>
</dbReference>
<feature type="domain" description="BPL/LPL catalytic" evidence="1">
    <location>
        <begin position="40"/>
        <end position="224"/>
    </location>
</feature>
<name>A0A9X3TN20_9BACL</name>